<protein>
    <recommendedName>
        <fullName evidence="4">PQQ-dependent sugar dehydrogenase</fullName>
    </recommendedName>
</protein>
<proteinExistence type="predicted"/>
<sequence length="95" mass="9462">MRGRTGRTRARVALLAATTTMLACSGALLAGCAPDAGSGPVVIAPSDAPTTTPAVSAPPAVRPAGDVETLASGLEAPWSILRLPDGGVLVSERDR</sequence>
<keyword evidence="3" id="KW-1185">Reference proteome</keyword>
<feature type="chain" id="PRO_5038532695" description="PQQ-dependent sugar dehydrogenase" evidence="1">
    <location>
        <begin position="31"/>
        <end position="95"/>
    </location>
</feature>
<evidence type="ECO:0000313" key="3">
    <source>
        <dbReference type="Proteomes" id="UP000292881"/>
    </source>
</evidence>
<dbReference type="AlphaFoldDB" id="A0A4Q2J7K3"/>
<evidence type="ECO:0000256" key="1">
    <source>
        <dbReference type="SAM" id="SignalP"/>
    </source>
</evidence>
<comment type="caution">
    <text evidence="2">The sequence shown here is derived from an EMBL/GenBank/DDBJ whole genome shotgun (WGS) entry which is preliminary data.</text>
</comment>
<gene>
    <name evidence="2" type="ORF">ESO86_18010</name>
</gene>
<dbReference type="PROSITE" id="PS51257">
    <property type="entry name" value="PROKAR_LIPOPROTEIN"/>
    <property type="match status" value="1"/>
</dbReference>
<organism evidence="2 3">
    <name type="scientific">Agromyces binzhouensis</name>
    <dbReference type="NCBI Taxonomy" id="1817495"/>
    <lineage>
        <taxon>Bacteria</taxon>
        <taxon>Bacillati</taxon>
        <taxon>Actinomycetota</taxon>
        <taxon>Actinomycetes</taxon>
        <taxon>Micrococcales</taxon>
        <taxon>Microbacteriaceae</taxon>
        <taxon>Agromyces</taxon>
    </lineage>
</organism>
<evidence type="ECO:0008006" key="4">
    <source>
        <dbReference type="Google" id="ProtNLM"/>
    </source>
</evidence>
<dbReference type="Proteomes" id="UP000292881">
    <property type="component" value="Unassembled WGS sequence"/>
</dbReference>
<feature type="non-terminal residue" evidence="2">
    <location>
        <position position="95"/>
    </location>
</feature>
<name>A0A4Q2J7K3_9MICO</name>
<dbReference type="EMBL" id="SDPL01000740">
    <property type="protein sequence ID" value="RXZ39432.1"/>
    <property type="molecule type" value="Genomic_DNA"/>
</dbReference>
<feature type="signal peptide" evidence="1">
    <location>
        <begin position="1"/>
        <end position="30"/>
    </location>
</feature>
<reference evidence="2 3" key="1">
    <citation type="submission" date="2019-01" db="EMBL/GenBank/DDBJ databases">
        <authorList>
            <person name="Li J."/>
        </authorList>
    </citation>
    <scope>NUCLEOTIDE SEQUENCE [LARGE SCALE GENOMIC DNA]</scope>
    <source>
        <strain evidence="2 3">CGMCC 4.7180</strain>
    </source>
</reference>
<evidence type="ECO:0000313" key="2">
    <source>
        <dbReference type="EMBL" id="RXZ39432.1"/>
    </source>
</evidence>
<keyword evidence="1" id="KW-0732">Signal</keyword>
<accession>A0A4Q2J7K3</accession>